<proteinExistence type="predicted"/>
<reference evidence="2" key="1">
    <citation type="submission" date="2018-11" db="EMBL/GenBank/DDBJ databases">
        <authorList>
            <person name="Alioto T."/>
            <person name="Alioto T."/>
        </authorList>
    </citation>
    <scope>NUCLEOTIDE SEQUENCE</scope>
</reference>
<evidence type="ECO:0000313" key="2">
    <source>
        <dbReference type="EMBL" id="VDI02385.1"/>
    </source>
</evidence>
<keyword evidence="3" id="KW-1185">Reference proteome</keyword>
<comment type="caution">
    <text evidence="2">The sequence shown here is derived from an EMBL/GenBank/DDBJ whole genome shotgun (WGS) entry which is preliminary data.</text>
</comment>
<sequence length="172" mass="19150">MLNKLLGSGSYQSFDMRCMVTGQFATGKSSLVKLLVGDNVPEGRQATDGISLVEGRCGLDIETRNWIMIDPAKAFTTKTADIIRETMMHDVSDSAGKLEEARVEAEIEAPNAVATVDKEPSLEKEAGSSQTQKKHERKAKKRPLMHIICENQMAFNRFITKKNPKKNESYRS</sequence>
<dbReference type="AlphaFoldDB" id="A0A8B6CA83"/>
<evidence type="ECO:0000256" key="1">
    <source>
        <dbReference type="SAM" id="MobiDB-lite"/>
    </source>
</evidence>
<dbReference type="EMBL" id="UYJE01001469">
    <property type="protein sequence ID" value="VDI02385.1"/>
    <property type="molecule type" value="Genomic_DNA"/>
</dbReference>
<dbReference type="Proteomes" id="UP000596742">
    <property type="component" value="Unassembled WGS sequence"/>
</dbReference>
<accession>A0A8B6CA83</accession>
<evidence type="ECO:0000313" key="3">
    <source>
        <dbReference type="Proteomes" id="UP000596742"/>
    </source>
</evidence>
<feature type="compositionally biased region" description="Basic residues" evidence="1">
    <location>
        <begin position="132"/>
        <end position="143"/>
    </location>
</feature>
<protein>
    <submittedName>
        <fullName evidence="2">Uncharacterized protein</fullName>
    </submittedName>
</protein>
<name>A0A8B6CA83_MYTGA</name>
<dbReference type="InterPro" id="IPR027417">
    <property type="entry name" value="P-loop_NTPase"/>
</dbReference>
<feature type="compositionally biased region" description="Basic and acidic residues" evidence="1">
    <location>
        <begin position="116"/>
        <end position="126"/>
    </location>
</feature>
<feature type="region of interest" description="Disordered" evidence="1">
    <location>
        <begin position="115"/>
        <end position="143"/>
    </location>
</feature>
<gene>
    <name evidence="2" type="ORF">MGAL_10B015939</name>
</gene>
<dbReference type="SUPFAM" id="SSF52540">
    <property type="entry name" value="P-loop containing nucleoside triphosphate hydrolases"/>
    <property type="match status" value="1"/>
</dbReference>
<organism evidence="2 3">
    <name type="scientific">Mytilus galloprovincialis</name>
    <name type="common">Mediterranean mussel</name>
    <dbReference type="NCBI Taxonomy" id="29158"/>
    <lineage>
        <taxon>Eukaryota</taxon>
        <taxon>Metazoa</taxon>
        <taxon>Spiralia</taxon>
        <taxon>Lophotrochozoa</taxon>
        <taxon>Mollusca</taxon>
        <taxon>Bivalvia</taxon>
        <taxon>Autobranchia</taxon>
        <taxon>Pteriomorphia</taxon>
        <taxon>Mytilida</taxon>
        <taxon>Mytiloidea</taxon>
        <taxon>Mytilidae</taxon>
        <taxon>Mytilinae</taxon>
        <taxon>Mytilus</taxon>
    </lineage>
</organism>